<dbReference type="PROSITE" id="PS00211">
    <property type="entry name" value="ABC_TRANSPORTER_1"/>
    <property type="match status" value="1"/>
</dbReference>
<feature type="domain" description="ABC transporter" evidence="3">
    <location>
        <begin position="5"/>
        <end position="237"/>
    </location>
</feature>
<accession>A0ABR9ZRB6</accession>
<dbReference type="PANTHER" id="PTHR43613:SF1">
    <property type="entry name" value="ABC TRANSPORTER, ATP-BINDING PROTEIN"/>
    <property type="match status" value="1"/>
</dbReference>
<organism evidence="4 5">
    <name type="scientific">Fusibacter ferrireducens</name>
    <dbReference type="NCBI Taxonomy" id="2785058"/>
    <lineage>
        <taxon>Bacteria</taxon>
        <taxon>Bacillati</taxon>
        <taxon>Bacillota</taxon>
        <taxon>Clostridia</taxon>
        <taxon>Eubacteriales</taxon>
        <taxon>Eubacteriales Family XII. Incertae Sedis</taxon>
        <taxon>Fusibacter</taxon>
    </lineage>
</organism>
<dbReference type="InterPro" id="IPR017871">
    <property type="entry name" value="ABC_transporter-like_CS"/>
</dbReference>
<reference evidence="4 5" key="1">
    <citation type="submission" date="2020-11" db="EMBL/GenBank/DDBJ databases">
        <title>Fusibacter basophilias sp. nov.</title>
        <authorList>
            <person name="Qiu D."/>
        </authorList>
    </citation>
    <scope>NUCLEOTIDE SEQUENCE [LARGE SCALE GENOMIC DNA]</scope>
    <source>
        <strain evidence="4 5">Q10-2</strain>
    </source>
</reference>
<protein>
    <submittedName>
        <fullName evidence="4">ABC transporter ATP-binding protein</fullName>
    </submittedName>
</protein>
<dbReference type="InterPro" id="IPR027417">
    <property type="entry name" value="P-loop_NTPase"/>
</dbReference>
<dbReference type="PANTHER" id="PTHR43613">
    <property type="entry name" value="ABC TRANSPORTER, ATP-BINDING PROTEIN"/>
    <property type="match status" value="1"/>
</dbReference>
<evidence type="ECO:0000259" key="3">
    <source>
        <dbReference type="PROSITE" id="PS50893"/>
    </source>
</evidence>
<comment type="caution">
    <text evidence="4">The sequence shown here is derived from an EMBL/GenBank/DDBJ whole genome shotgun (WGS) entry which is preliminary data.</text>
</comment>
<dbReference type="SMART" id="SM00382">
    <property type="entry name" value="AAA"/>
    <property type="match status" value="1"/>
</dbReference>
<keyword evidence="1" id="KW-0547">Nucleotide-binding</keyword>
<dbReference type="Proteomes" id="UP000614200">
    <property type="component" value="Unassembled WGS sequence"/>
</dbReference>
<evidence type="ECO:0000313" key="5">
    <source>
        <dbReference type="Proteomes" id="UP000614200"/>
    </source>
</evidence>
<sequence>MDAVIKMTNLRMRYNDKADYVLKGIDLEIMPGQIIGYIGPNGAGKSTTVKIMLGMIQNYEGDVEIFGENIKTNAVMYKQRIGYVPEVAVIYDSLSGYEYLIFIGELYKLDLKLVEYKAKEMFKLFGIQEALYNRISSYSKGMKQKLLIISSLIHDPDILFFDEPISGLDANSVMVFKEMIKQLSEQGKTIFYSSHIMEVVEKISDRIILLNKGVIAADGDFEMLKEKSKEGSLQDIFNQLTGFNEHEIIAKSLVETIRLNSIGEHDSADTMIQQEV</sequence>
<proteinExistence type="predicted"/>
<evidence type="ECO:0000313" key="4">
    <source>
        <dbReference type="EMBL" id="MBF4692990.1"/>
    </source>
</evidence>
<gene>
    <name evidence="4" type="ORF">ISU02_07655</name>
</gene>
<name>A0ABR9ZRB6_9FIRM</name>
<dbReference type="GO" id="GO:0005524">
    <property type="term" value="F:ATP binding"/>
    <property type="evidence" value="ECO:0007669"/>
    <property type="project" value="UniProtKB-KW"/>
</dbReference>
<evidence type="ECO:0000256" key="1">
    <source>
        <dbReference type="ARBA" id="ARBA00022741"/>
    </source>
</evidence>
<keyword evidence="5" id="KW-1185">Reference proteome</keyword>
<dbReference type="Pfam" id="PF00005">
    <property type="entry name" value="ABC_tran"/>
    <property type="match status" value="1"/>
</dbReference>
<keyword evidence="2 4" id="KW-0067">ATP-binding</keyword>
<dbReference type="SUPFAM" id="SSF52540">
    <property type="entry name" value="P-loop containing nucleoside triphosphate hydrolases"/>
    <property type="match status" value="1"/>
</dbReference>
<dbReference type="InterPro" id="IPR003439">
    <property type="entry name" value="ABC_transporter-like_ATP-bd"/>
</dbReference>
<dbReference type="InterPro" id="IPR003593">
    <property type="entry name" value="AAA+_ATPase"/>
</dbReference>
<dbReference type="PROSITE" id="PS50893">
    <property type="entry name" value="ABC_TRANSPORTER_2"/>
    <property type="match status" value="1"/>
</dbReference>
<evidence type="ECO:0000256" key="2">
    <source>
        <dbReference type="ARBA" id="ARBA00022840"/>
    </source>
</evidence>
<dbReference type="Gene3D" id="3.40.50.300">
    <property type="entry name" value="P-loop containing nucleotide triphosphate hydrolases"/>
    <property type="match status" value="1"/>
</dbReference>
<dbReference type="CDD" id="cd03230">
    <property type="entry name" value="ABC_DR_subfamily_A"/>
    <property type="match status" value="1"/>
</dbReference>
<dbReference type="EMBL" id="JADKNH010000004">
    <property type="protein sequence ID" value="MBF4692990.1"/>
    <property type="molecule type" value="Genomic_DNA"/>
</dbReference>
<dbReference type="RefSeq" id="WP_194701227.1">
    <property type="nucleotide sequence ID" value="NZ_JADKNH010000004.1"/>
</dbReference>